<protein>
    <submittedName>
        <fullName evidence="1">Uncharacterized protein</fullName>
    </submittedName>
</protein>
<dbReference type="EMBL" id="MFAQ01000009">
    <property type="protein sequence ID" value="OGD83776.1"/>
    <property type="molecule type" value="Genomic_DNA"/>
</dbReference>
<accession>A0A1F5FVY1</accession>
<proteinExistence type="predicted"/>
<dbReference type="AlphaFoldDB" id="A0A1F5FVY1"/>
<sequence>MGIRFGGGQGRSKGGVNSQINRRVNPIHYRNLGCNVAKESVTPKHSELLAETVGVILGDGGITNNQLKITLNSVLTWGMIAFYKIYFQNCLNFRLKSLREKERKLLIFLSLVLILCTH</sequence>
<evidence type="ECO:0000313" key="2">
    <source>
        <dbReference type="Proteomes" id="UP000179237"/>
    </source>
</evidence>
<name>A0A1F5FVY1_9BACT</name>
<organism evidence="1 2">
    <name type="scientific">Candidatus Collierbacteria bacterium RIFOXYD1_FULL_40_9</name>
    <dbReference type="NCBI Taxonomy" id="1817731"/>
    <lineage>
        <taxon>Bacteria</taxon>
        <taxon>Candidatus Collieribacteriota</taxon>
    </lineage>
</organism>
<gene>
    <name evidence="1" type="ORF">A2572_01000</name>
</gene>
<reference evidence="1 2" key="1">
    <citation type="journal article" date="2016" name="Nat. Commun.">
        <title>Thousands of microbial genomes shed light on interconnected biogeochemical processes in an aquifer system.</title>
        <authorList>
            <person name="Anantharaman K."/>
            <person name="Brown C.T."/>
            <person name="Hug L.A."/>
            <person name="Sharon I."/>
            <person name="Castelle C.J."/>
            <person name="Probst A.J."/>
            <person name="Thomas B.C."/>
            <person name="Singh A."/>
            <person name="Wilkins M.J."/>
            <person name="Karaoz U."/>
            <person name="Brodie E.L."/>
            <person name="Williams K.H."/>
            <person name="Hubbard S.S."/>
            <person name="Banfield J.F."/>
        </authorList>
    </citation>
    <scope>NUCLEOTIDE SEQUENCE [LARGE SCALE GENOMIC DNA]</scope>
</reference>
<comment type="caution">
    <text evidence="1">The sequence shown here is derived from an EMBL/GenBank/DDBJ whole genome shotgun (WGS) entry which is preliminary data.</text>
</comment>
<dbReference type="Proteomes" id="UP000179237">
    <property type="component" value="Unassembled WGS sequence"/>
</dbReference>
<evidence type="ECO:0000313" key="1">
    <source>
        <dbReference type="EMBL" id="OGD83776.1"/>
    </source>
</evidence>